<dbReference type="EMBL" id="JMQA01000040">
    <property type="protein sequence ID" value="KFM98368.1"/>
    <property type="molecule type" value="Genomic_DNA"/>
</dbReference>
<keyword evidence="3" id="KW-1185">Reference proteome</keyword>
<reference evidence="2 3" key="1">
    <citation type="submission" date="2014-04" db="EMBL/GenBank/DDBJ databases">
        <authorList>
            <person name="Bishop-Lilly K.A."/>
            <person name="Broomall S.M."/>
            <person name="Chain P.S."/>
            <person name="Chertkov O."/>
            <person name="Coyne S.R."/>
            <person name="Daligault H.E."/>
            <person name="Davenport K.W."/>
            <person name="Erkkila T."/>
            <person name="Frey K.G."/>
            <person name="Gibbons H.S."/>
            <person name="Gu W."/>
            <person name="Jaissle J."/>
            <person name="Johnson S.L."/>
            <person name="Koroleva G.I."/>
            <person name="Ladner J.T."/>
            <person name="Lo C.-C."/>
            <person name="Minogue T.D."/>
            <person name="Munk C."/>
            <person name="Palacios G.F."/>
            <person name="Redden C.L."/>
            <person name="Rosenzweig C.N."/>
            <person name="Scholz M.B."/>
            <person name="Teshima H."/>
            <person name="Xu Y."/>
        </authorList>
    </citation>
    <scope>NUCLEOTIDE SEQUENCE [LARGE SCALE GENOMIC DNA]</scope>
    <source>
        <strain evidence="2 3">8244</strain>
    </source>
</reference>
<evidence type="ECO:0000313" key="3">
    <source>
        <dbReference type="Proteomes" id="UP000029278"/>
    </source>
</evidence>
<dbReference type="PATRIC" id="fig|44252.3.peg.4864"/>
<dbReference type="Proteomes" id="UP000029278">
    <property type="component" value="Unassembled WGS sequence"/>
</dbReference>
<proteinExistence type="predicted"/>
<comment type="caution">
    <text evidence="2">The sequence shown here is derived from an EMBL/GenBank/DDBJ whole genome shotgun (WGS) entry which is preliminary data.</text>
</comment>
<gene>
    <name evidence="2" type="ORF">DJ90_4299</name>
</gene>
<keyword evidence="1" id="KW-0812">Transmembrane</keyword>
<name>A0A090YHS5_PAEMA</name>
<dbReference type="GeneID" id="77012410"/>
<keyword evidence="1" id="KW-1133">Transmembrane helix</keyword>
<dbReference type="HOGENOM" id="CLU_198854_0_0_9"/>
<evidence type="ECO:0000313" key="2">
    <source>
        <dbReference type="EMBL" id="KFM98368.1"/>
    </source>
</evidence>
<dbReference type="AlphaFoldDB" id="A0A090YHS5"/>
<dbReference type="STRING" id="44252.DJ90_4299"/>
<organism evidence="2 3">
    <name type="scientific">Paenibacillus macerans</name>
    <name type="common">Bacillus macerans</name>
    <dbReference type="NCBI Taxonomy" id="44252"/>
    <lineage>
        <taxon>Bacteria</taxon>
        <taxon>Bacillati</taxon>
        <taxon>Bacillota</taxon>
        <taxon>Bacilli</taxon>
        <taxon>Bacillales</taxon>
        <taxon>Paenibacillaceae</taxon>
        <taxon>Paenibacillus</taxon>
    </lineage>
</organism>
<protein>
    <submittedName>
        <fullName evidence="2">YvrJ family protein</fullName>
    </submittedName>
</protein>
<feature type="transmembrane region" description="Helical" evidence="1">
    <location>
        <begin position="6"/>
        <end position="28"/>
    </location>
</feature>
<sequence length="56" mass="6405">MDYEEFASFVTNVGFPVAMCFILLRYVLQTIGKKLDKLDSSLNELSDAIKCIKQKE</sequence>
<accession>A0A090YHS5</accession>
<evidence type="ECO:0000256" key="1">
    <source>
        <dbReference type="SAM" id="Phobius"/>
    </source>
</evidence>
<keyword evidence="1" id="KW-0472">Membrane</keyword>
<dbReference type="RefSeq" id="WP_164815309.1">
    <property type="nucleotide sequence ID" value="NZ_BGML01000001.1"/>
</dbReference>